<reference evidence="1 2" key="1">
    <citation type="submission" date="2018-06" db="EMBL/GenBank/DDBJ databases">
        <title>Bacteria isolated from soil of Wuhan.</title>
        <authorList>
            <person name="Xiang W."/>
            <person name="Huang C."/>
        </authorList>
    </citation>
    <scope>NUCLEOTIDE SEQUENCE [LARGE SCALE GENOMIC DNA]</scope>
    <source>
        <strain evidence="2">xwS4</strain>
    </source>
</reference>
<sequence length="325" mass="36677">MGAEATEQRLKKIICDHYLSGSAARLTINELCARADISRQAFHRLYLHLKPFLTGVRNVDELLVGDHADSGKTILQCQKLVRESQAELKSLKDGHQKVYQELEDNLITTLMNGDVLIHHSRELTNELRKKALHNEILKRQLLEKELELAGSLENTPAVKRIQKEESLISTLKADLREAGGRYSDSQDLSAYYVDKALVIAKLKEKLQRILKKGVVRVVLFQNRFISSFDKFVEKSFSAADGAVVVVELPLAARAEIRDFIRGLADAKPLEIYVPYCDSEATINAQRGFSYGHIPAPELRSFDKEPFSTIQDGFDRVVVYKIVQGD</sequence>
<comment type="caution">
    <text evidence="1">The sequence shown here is derived from an EMBL/GenBank/DDBJ whole genome shotgun (WGS) entry which is preliminary data.</text>
</comment>
<dbReference type="RefSeq" id="WP_179052593.1">
    <property type="nucleotide sequence ID" value="NZ_QJRE01000096.1"/>
</dbReference>
<dbReference type="EMBL" id="QJRE01000096">
    <property type="protein sequence ID" value="NWL45554.1"/>
    <property type="molecule type" value="Genomic_DNA"/>
</dbReference>
<dbReference type="Gene3D" id="1.10.357.10">
    <property type="entry name" value="Tetracycline Repressor, domain 2"/>
    <property type="match status" value="1"/>
</dbReference>
<protein>
    <submittedName>
        <fullName evidence="1">Uncharacterized protein</fullName>
    </submittedName>
</protein>
<proteinExistence type="predicted"/>
<organism evidence="1 2">
    <name type="scientific">Pseudomonas hunanensis</name>
    <dbReference type="NCBI Taxonomy" id="1247546"/>
    <lineage>
        <taxon>Bacteria</taxon>
        <taxon>Pseudomonadati</taxon>
        <taxon>Pseudomonadota</taxon>
        <taxon>Gammaproteobacteria</taxon>
        <taxon>Pseudomonadales</taxon>
        <taxon>Pseudomonadaceae</taxon>
        <taxon>Pseudomonas</taxon>
    </lineage>
</organism>
<name>A0ABD6MWD9_9PSED</name>
<evidence type="ECO:0000313" key="1">
    <source>
        <dbReference type="EMBL" id="NWL45554.1"/>
    </source>
</evidence>
<dbReference type="AlphaFoldDB" id="A0ABD6MWD9"/>
<dbReference type="Proteomes" id="UP000704738">
    <property type="component" value="Unassembled WGS sequence"/>
</dbReference>
<evidence type="ECO:0000313" key="2">
    <source>
        <dbReference type="Proteomes" id="UP000704738"/>
    </source>
</evidence>
<accession>A0ABD6MWD9</accession>
<gene>
    <name evidence="1" type="ORF">DM819_06650</name>
</gene>